<feature type="non-terminal residue" evidence="2">
    <location>
        <position position="132"/>
    </location>
</feature>
<evidence type="ECO:0000313" key="3">
    <source>
        <dbReference type="Proteomes" id="UP000799428"/>
    </source>
</evidence>
<protein>
    <recommendedName>
        <fullName evidence="4">Peptidase S53 activation domain-containing protein</fullName>
    </recommendedName>
</protein>
<evidence type="ECO:0000256" key="1">
    <source>
        <dbReference type="SAM" id="SignalP"/>
    </source>
</evidence>
<name>A0A6G1KCP2_9PLEO</name>
<dbReference type="AlphaFoldDB" id="A0A6G1KCP2"/>
<evidence type="ECO:0008006" key="4">
    <source>
        <dbReference type="Google" id="ProtNLM"/>
    </source>
</evidence>
<accession>A0A6G1KCP2</accession>
<reference evidence="2" key="1">
    <citation type="journal article" date="2020" name="Stud. Mycol.">
        <title>101 Dothideomycetes genomes: a test case for predicting lifestyles and emergence of pathogens.</title>
        <authorList>
            <person name="Haridas S."/>
            <person name="Albert R."/>
            <person name="Binder M."/>
            <person name="Bloem J."/>
            <person name="Labutti K."/>
            <person name="Salamov A."/>
            <person name="Andreopoulos B."/>
            <person name="Baker S."/>
            <person name="Barry K."/>
            <person name="Bills G."/>
            <person name="Bluhm B."/>
            <person name="Cannon C."/>
            <person name="Castanera R."/>
            <person name="Culley D."/>
            <person name="Daum C."/>
            <person name="Ezra D."/>
            <person name="Gonzalez J."/>
            <person name="Henrissat B."/>
            <person name="Kuo A."/>
            <person name="Liang C."/>
            <person name="Lipzen A."/>
            <person name="Lutzoni F."/>
            <person name="Magnuson J."/>
            <person name="Mondo S."/>
            <person name="Nolan M."/>
            <person name="Ohm R."/>
            <person name="Pangilinan J."/>
            <person name="Park H.-J."/>
            <person name="Ramirez L."/>
            <person name="Alfaro M."/>
            <person name="Sun H."/>
            <person name="Tritt A."/>
            <person name="Yoshinaga Y."/>
            <person name="Zwiers L.-H."/>
            <person name="Turgeon B."/>
            <person name="Goodwin S."/>
            <person name="Spatafora J."/>
            <person name="Crous P."/>
            <person name="Grigoriev I."/>
        </authorList>
    </citation>
    <scope>NUCLEOTIDE SEQUENCE</scope>
    <source>
        <strain evidence="2">CBS 279.74</strain>
    </source>
</reference>
<keyword evidence="1" id="KW-0732">Signal</keyword>
<keyword evidence="3" id="KW-1185">Reference proteome</keyword>
<dbReference type="EMBL" id="MU005769">
    <property type="protein sequence ID" value="KAF2710584.1"/>
    <property type="molecule type" value="Genomic_DNA"/>
</dbReference>
<sequence length="132" mass="14734">MLYLPILSLVLLQGACAVPFGRPSNVLNSKSLSTAKPALSTLIQHYLVIPINPPNMDETDDIEYNLAYLLGDDNVTRRLSPEDQLLNWEIEVDDMTTLEEIFNLPGVLIVRPYGAPQVGKAFLQQNRRGGFH</sequence>
<dbReference type="Proteomes" id="UP000799428">
    <property type="component" value="Unassembled WGS sequence"/>
</dbReference>
<feature type="chain" id="PRO_5026227015" description="Peptidase S53 activation domain-containing protein" evidence="1">
    <location>
        <begin position="18"/>
        <end position="132"/>
    </location>
</feature>
<gene>
    <name evidence="2" type="ORF">K504DRAFT_466989</name>
</gene>
<feature type="signal peptide" evidence="1">
    <location>
        <begin position="1"/>
        <end position="17"/>
    </location>
</feature>
<proteinExistence type="predicted"/>
<organism evidence="2 3">
    <name type="scientific">Pleomassaria siparia CBS 279.74</name>
    <dbReference type="NCBI Taxonomy" id="1314801"/>
    <lineage>
        <taxon>Eukaryota</taxon>
        <taxon>Fungi</taxon>
        <taxon>Dikarya</taxon>
        <taxon>Ascomycota</taxon>
        <taxon>Pezizomycotina</taxon>
        <taxon>Dothideomycetes</taxon>
        <taxon>Pleosporomycetidae</taxon>
        <taxon>Pleosporales</taxon>
        <taxon>Pleomassariaceae</taxon>
        <taxon>Pleomassaria</taxon>
    </lineage>
</organism>
<evidence type="ECO:0000313" key="2">
    <source>
        <dbReference type="EMBL" id="KAF2710584.1"/>
    </source>
</evidence>